<dbReference type="SMART" id="SM00342">
    <property type="entry name" value="HTH_ARAC"/>
    <property type="match status" value="1"/>
</dbReference>
<evidence type="ECO:0000256" key="3">
    <source>
        <dbReference type="ARBA" id="ARBA00023163"/>
    </source>
</evidence>
<evidence type="ECO:0000313" key="5">
    <source>
        <dbReference type="EMBL" id="MCQ4637594.1"/>
    </source>
</evidence>
<dbReference type="Pfam" id="PF02311">
    <property type="entry name" value="AraC_binding"/>
    <property type="match status" value="1"/>
</dbReference>
<keyword evidence="6" id="KW-1185">Reference proteome</keyword>
<evidence type="ECO:0000256" key="2">
    <source>
        <dbReference type="ARBA" id="ARBA00023125"/>
    </source>
</evidence>
<organism evidence="5 6">
    <name type="scientific">Anaerovorax odorimutans</name>
    <dbReference type="NCBI Taxonomy" id="109327"/>
    <lineage>
        <taxon>Bacteria</taxon>
        <taxon>Bacillati</taxon>
        <taxon>Bacillota</taxon>
        <taxon>Clostridia</taxon>
        <taxon>Peptostreptococcales</taxon>
        <taxon>Anaerovoracaceae</taxon>
        <taxon>Anaerovorax</taxon>
    </lineage>
</organism>
<proteinExistence type="predicted"/>
<dbReference type="RefSeq" id="WP_256132781.1">
    <property type="nucleotide sequence ID" value="NZ_JANFXK010000014.1"/>
</dbReference>
<dbReference type="InterPro" id="IPR020449">
    <property type="entry name" value="Tscrpt_reg_AraC-type_HTH"/>
</dbReference>
<keyword evidence="3" id="KW-0804">Transcription</keyword>
<dbReference type="PANTHER" id="PTHR43280">
    <property type="entry name" value="ARAC-FAMILY TRANSCRIPTIONAL REGULATOR"/>
    <property type="match status" value="1"/>
</dbReference>
<reference evidence="5 6" key="1">
    <citation type="submission" date="2022-06" db="EMBL/GenBank/DDBJ databases">
        <title>Isolation of gut microbiota from human fecal samples.</title>
        <authorList>
            <person name="Pamer E.G."/>
            <person name="Barat B."/>
            <person name="Waligurski E."/>
            <person name="Medina S."/>
            <person name="Paddock L."/>
            <person name="Mostad J."/>
        </authorList>
    </citation>
    <scope>NUCLEOTIDE SEQUENCE [LARGE SCALE GENOMIC DNA]</scope>
    <source>
        <strain evidence="5 6">SL.3.17</strain>
    </source>
</reference>
<dbReference type="InterPro" id="IPR018060">
    <property type="entry name" value="HTH_AraC"/>
</dbReference>
<sequence>MLEKITYEDNLPVKVQILELGSYPWHFHSDIQICYVLSGEVELKLTYGYYHIKENGIQFIHSEDIHGFESLTETSKIILLSFDIEYFSTLFPNLGNQVFSIHSTDPDIIYTSQALLRRQIFSLVLKSRETYDHHRQVMIESATGILKTLHNDFRNFMINDNKSWEHRGTHDVFQIDRISRIVAYIYANYNCKISLSAIAAAENMNTFYLSHLFQRFVGASFRDFLNMTRAEISEYDILATDKAISKIAMDVGFSNYNYYVDSFKKWFGMHPKEYRQKFRERTVMFAKPQARILPLDAVLDLIEKDFSRITVLENSNPQRRHITLDLAQPQSLRSVPDDERDSRFFSQVSGHLFEHVLAAKKSGQKNENPAQLYHRAFPQDYCISLLKRASQSRDLSLPHLQAIDTSKNKNGIFAVNGMKKPLYYLCMFWLDLYGQISDAGPGYIVTRNHENYSILAFNDDPLVSVDMTFNFANIAQSHKLTQKLLAASSSCIDYWCQLNFQNPINPHDYECIEQMTVPKVSFQIVPSTKNHQHSLLLAPLDIAHLSFTCTG</sequence>
<keyword evidence="2" id="KW-0238">DNA-binding</keyword>
<gene>
    <name evidence="5" type="ORF">NE619_12740</name>
</gene>
<dbReference type="PROSITE" id="PS01124">
    <property type="entry name" value="HTH_ARAC_FAMILY_2"/>
    <property type="match status" value="1"/>
</dbReference>
<dbReference type="SUPFAM" id="SSF46689">
    <property type="entry name" value="Homeodomain-like"/>
    <property type="match status" value="2"/>
</dbReference>
<protein>
    <submittedName>
        <fullName evidence="5">AraC family transcriptional regulator</fullName>
    </submittedName>
</protein>
<dbReference type="InterPro" id="IPR014710">
    <property type="entry name" value="RmlC-like_jellyroll"/>
</dbReference>
<dbReference type="Proteomes" id="UP001524502">
    <property type="component" value="Unassembled WGS sequence"/>
</dbReference>
<name>A0ABT1RQX2_9FIRM</name>
<dbReference type="InterPro" id="IPR003313">
    <property type="entry name" value="AraC-bd"/>
</dbReference>
<dbReference type="InterPro" id="IPR011051">
    <property type="entry name" value="RmlC_Cupin_sf"/>
</dbReference>
<dbReference type="SUPFAM" id="SSF51182">
    <property type="entry name" value="RmlC-like cupins"/>
    <property type="match status" value="1"/>
</dbReference>
<dbReference type="Gene3D" id="2.60.120.10">
    <property type="entry name" value="Jelly Rolls"/>
    <property type="match status" value="1"/>
</dbReference>
<dbReference type="InterPro" id="IPR009057">
    <property type="entry name" value="Homeodomain-like_sf"/>
</dbReference>
<dbReference type="CDD" id="cd02208">
    <property type="entry name" value="cupin_RmlC-like"/>
    <property type="match status" value="1"/>
</dbReference>
<feature type="domain" description="HTH araC/xylS-type" evidence="4">
    <location>
        <begin position="179"/>
        <end position="277"/>
    </location>
</feature>
<evidence type="ECO:0000256" key="1">
    <source>
        <dbReference type="ARBA" id="ARBA00023015"/>
    </source>
</evidence>
<dbReference type="PANTHER" id="PTHR43280:SF34">
    <property type="entry name" value="ARAC-FAMILY TRANSCRIPTIONAL REGULATOR"/>
    <property type="match status" value="1"/>
</dbReference>
<comment type="caution">
    <text evidence="5">The sequence shown here is derived from an EMBL/GenBank/DDBJ whole genome shotgun (WGS) entry which is preliminary data.</text>
</comment>
<evidence type="ECO:0000313" key="6">
    <source>
        <dbReference type="Proteomes" id="UP001524502"/>
    </source>
</evidence>
<accession>A0ABT1RQX2</accession>
<dbReference type="Gene3D" id="1.10.10.60">
    <property type="entry name" value="Homeodomain-like"/>
    <property type="match status" value="2"/>
</dbReference>
<evidence type="ECO:0000259" key="4">
    <source>
        <dbReference type="PROSITE" id="PS01124"/>
    </source>
</evidence>
<keyword evidence="1" id="KW-0805">Transcription regulation</keyword>
<dbReference type="PRINTS" id="PR00032">
    <property type="entry name" value="HTHARAC"/>
</dbReference>
<dbReference type="EMBL" id="JANFXK010000014">
    <property type="protein sequence ID" value="MCQ4637594.1"/>
    <property type="molecule type" value="Genomic_DNA"/>
</dbReference>
<dbReference type="Pfam" id="PF12833">
    <property type="entry name" value="HTH_18"/>
    <property type="match status" value="1"/>
</dbReference>